<dbReference type="InterPro" id="IPR050327">
    <property type="entry name" value="Proton-linked_MCT"/>
</dbReference>
<evidence type="ECO:0000256" key="2">
    <source>
        <dbReference type="ARBA" id="ARBA00006727"/>
    </source>
</evidence>
<accession>A0ABR3A838</accession>
<name>A0ABR3A838_9AGAR</name>
<keyword evidence="5" id="KW-1185">Reference proteome</keyword>
<dbReference type="SUPFAM" id="SSF103473">
    <property type="entry name" value="MFS general substrate transporter"/>
    <property type="match status" value="1"/>
</dbReference>
<dbReference type="EMBL" id="JBBXMP010000009">
    <property type="protein sequence ID" value="KAL0070061.1"/>
    <property type="molecule type" value="Genomic_DNA"/>
</dbReference>
<evidence type="ECO:0000313" key="4">
    <source>
        <dbReference type="EMBL" id="KAL0070061.1"/>
    </source>
</evidence>
<gene>
    <name evidence="4" type="ORF">AAF712_002958</name>
</gene>
<evidence type="ECO:0008006" key="6">
    <source>
        <dbReference type="Google" id="ProtNLM"/>
    </source>
</evidence>
<sequence>MNESTPLLENRSITPLYQSILLFSGFLMTFHVIGINSTYGVYQEFYTSTRSNIKDAEGQDALVSLIGTIGTGLTWAGGVFVNPLIARGNVKMVALSGAFLMSLGLYLASYATRALLYGIGASMYYFPILAITPLFFTRRRGFAMGIVLAGSSLGGLVLAPVQQYLIQRYGVRWALRVLGVWNFVISIPVSLTIKQHPSLSGRGARWVEPATLGKGTFWFQVEN</sequence>
<comment type="caution">
    <text evidence="4">The sequence shown here is derived from an EMBL/GenBank/DDBJ whole genome shotgun (WGS) entry which is preliminary data.</text>
</comment>
<feature type="transmembrane region" description="Helical" evidence="3">
    <location>
        <begin position="142"/>
        <end position="161"/>
    </location>
</feature>
<dbReference type="InterPro" id="IPR011701">
    <property type="entry name" value="MFS"/>
</dbReference>
<feature type="transmembrane region" description="Helical" evidence="3">
    <location>
        <begin position="115"/>
        <end position="135"/>
    </location>
</feature>
<keyword evidence="3" id="KW-0812">Transmembrane</keyword>
<evidence type="ECO:0000256" key="3">
    <source>
        <dbReference type="SAM" id="Phobius"/>
    </source>
</evidence>
<keyword evidence="3" id="KW-0472">Membrane</keyword>
<dbReference type="Gene3D" id="1.20.1250.20">
    <property type="entry name" value="MFS general substrate transporter like domains"/>
    <property type="match status" value="1"/>
</dbReference>
<keyword evidence="3" id="KW-1133">Transmembrane helix</keyword>
<evidence type="ECO:0000313" key="5">
    <source>
        <dbReference type="Proteomes" id="UP001437256"/>
    </source>
</evidence>
<comment type="similarity">
    <text evidence="2">Belongs to the major facilitator superfamily. Monocarboxylate porter (TC 2.A.1.13) family.</text>
</comment>
<organism evidence="4 5">
    <name type="scientific">Marasmius tenuissimus</name>
    <dbReference type="NCBI Taxonomy" id="585030"/>
    <lineage>
        <taxon>Eukaryota</taxon>
        <taxon>Fungi</taxon>
        <taxon>Dikarya</taxon>
        <taxon>Basidiomycota</taxon>
        <taxon>Agaricomycotina</taxon>
        <taxon>Agaricomycetes</taxon>
        <taxon>Agaricomycetidae</taxon>
        <taxon>Agaricales</taxon>
        <taxon>Marasmiineae</taxon>
        <taxon>Marasmiaceae</taxon>
        <taxon>Marasmius</taxon>
    </lineage>
</organism>
<feature type="transmembrane region" description="Helical" evidence="3">
    <location>
        <begin position="173"/>
        <end position="193"/>
    </location>
</feature>
<evidence type="ECO:0000256" key="1">
    <source>
        <dbReference type="ARBA" id="ARBA00004141"/>
    </source>
</evidence>
<reference evidence="4 5" key="1">
    <citation type="submission" date="2024-05" db="EMBL/GenBank/DDBJ databases">
        <title>A draft genome resource for the thread blight pathogen Marasmius tenuissimus strain MS-2.</title>
        <authorList>
            <person name="Yulfo-Soto G.E."/>
            <person name="Baruah I.K."/>
            <person name="Amoako-Attah I."/>
            <person name="Bukari Y."/>
            <person name="Meinhardt L.W."/>
            <person name="Bailey B.A."/>
            <person name="Cohen S.P."/>
        </authorList>
    </citation>
    <scope>NUCLEOTIDE SEQUENCE [LARGE SCALE GENOMIC DNA]</scope>
    <source>
        <strain evidence="4 5">MS-2</strain>
    </source>
</reference>
<dbReference type="Pfam" id="PF07690">
    <property type="entry name" value="MFS_1"/>
    <property type="match status" value="1"/>
</dbReference>
<feature type="transmembrane region" description="Helical" evidence="3">
    <location>
        <begin position="62"/>
        <end position="85"/>
    </location>
</feature>
<dbReference type="InterPro" id="IPR036259">
    <property type="entry name" value="MFS_trans_sf"/>
</dbReference>
<feature type="transmembrane region" description="Helical" evidence="3">
    <location>
        <begin position="92"/>
        <end position="109"/>
    </location>
</feature>
<comment type="subcellular location">
    <subcellularLocation>
        <location evidence="1">Membrane</location>
        <topology evidence="1">Multi-pass membrane protein</topology>
    </subcellularLocation>
</comment>
<dbReference type="PANTHER" id="PTHR11360">
    <property type="entry name" value="MONOCARBOXYLATE TRANSPORTER"/>
    <property type="match status" value="1"/>
</dbReference>
<dbReference type="Proteomes" id="UP001437256">
    <property type="component" value="Unassembled WGS sequence"/>
</dbReference>
<proteinExistence type="inferred from homology"/>
<feature type="transmembrane region" description="Helical" evidence="3">
    <location>
        <begin position="20"/>
        <end position="42"/>
    </location>
</feature>
<protein>
    <recommendedName>
        <fullName evidence="6">Major facilitator superfamily (MFS) profile domain-containing protein</fullName>
    </recommendedName>
</protein>
<dbReference type="PANTHER" id="PTHR11360:SF284">
    <property type="entry name" value="EG:103B4.3 PROTEIN-RELATED"/>
    <property type="match status" value="1"/>
</dbReference>